<dbReference type="InterPro" id="IPR001279">
    <property type="entry name" value="Metallo-B-lactamas"/>
</dbReference>
<dbReference type="PANTHER" id="PTHR46233:SF3">
    <property type="entry name" value="HYDROXYACYLGLUTATHIONE HYDROLASE GLOC"/>
    <property type="match status" value="1"/>
</dbReference>
<name>A0A3S5ESP9_9ACTN</name>
<dbReference type="Pfam" id="PF00753">
    <property type="entry name" value="Lactamase_B"/>
    <property type="match status" value="1"/>
</dbReference>
<dbReference type="GO" id="GO:0046872">
    <property type="term" value="F:metal ion binding"/>
    <property type="evidence" value="ECO:0007669"/>
    <property type="project" value="UniProtKB-KW"/>
</dbReference>
<dbReference type="SUPFAM" id="SSF56281">
    <property type="entry name" value="Metallo-hydrolase/oxidoreductase"/>
    <property type="match status" value="1"/>
</dbReference>
<feature type="domain" description="Metallo-beta-lactamase" evidence="5">
    <location>
        <begin position="12"/>
        <end position="202"/>
    </location>
</feature>
<comment type="cofactor">
    <cofactor evidence="1">
        <name>Zn(2+)</name>
        <dbReference type="ChEBI" id="CHEBI:29105"/>
    </cofactor>
</comment>
<keyword evidence="2" id="KW-0479">Metal-binding</keyword>
<dbReference type="CDD" id="cd06262">
    <property type="entry name" value="metallo-hydrolase-like_MBL-fold"/>
    <property type="match status" value="1"/>
</dbReference>
<dbReference type="InterPro" id="IPR036866">
    <property type="entry name" value="RibonucZ/Hydroxyglut_hydro"/>
</dbReference>
<dbReference type="EMBL" id="CP072385">
    <property type="protein sequence ID" value="QUC12520.1"/>
    <property type="molecule type" value="Genomic_DNA"/>
</dbReference>
<dbReference type="GO" id="GO:0016787">
    <property type="term" value="F:hydrolase activity"/>
    <property type="evidence" value="ECO:0007669"/>
    <property type="project" value="UniProtKB-KW"/>
</dbReference>
<dbReference type="AlphaFoldDB" id="A0A3S5ESP9"/>
<reference evidence="7 8" key="1">
    <citation type="submission" date="2018-12" db="EMBL/GenBank/DDBJ databases">
        <authorList>
            <consortium name="Pathogen Informatics"/>
        </authorList>
    </citation>
    <scope>NUCLEOTIDE SEQUENCE [LARGE SCALE GENOMIC DNA]</scope>
    <source>
        <strain evidence="7 8">NCTC12967</strain>
    </source>
</reference>
<reference evidence="6" key="2">
    <citation type="submission" date="2021-03" db="EMBL/GenBank/DDBJ databases">
        <title>Human Oral Microbial Genomes.</title>
        <authorList>
            <person name="Johnston C.D."/>
            <person name="Chen T."/>
            <person name="Dewhirst F.E."/>
        </authorList>
    </citation>
    <scope>NUCLEOTIDE SEQUENCE</scope>
    <source>
        <strain evidence="6">F0714</strain>
    </source>
</reference>
<evidence type="ECO:0000313" key="6">
    <source>
        <dbReference type="EMBL" id="QUC12520.1"/>
    </source>
</evidence>
<dbReference type="SMART" id="SM00849">
    <property type="entry name" value="Lactamase_B"/>
    <property type="match status" value="1"/>
</dbReference>
<dbReference type="OMA" id="GAWGTNC"/>
<organism evidence="7 8">
    <name type="scientific">Arachnia propionica</name>
    <dbReference type="NCBI Taxonomy" id="1750"/>
    <lineage>
        <taxon>Bacteria</taxon>
        <taxon>Bacillati</taxon>
        <taxon>Actinomycetota</taxon>
        <taxon>Actinomycetes</taxon>
        <taxon>Propionibacteriales</taxon>
        <taxon>Propionibacteriaceae</taxon>
        <taxon>Arachnia</taxon>
    </lineage>
</organism>
<dbReference type="RefSeq" id="WP_014846662.1">
    <property type="nucleotide sequence ID" value="NZ_CAJZDL010000069.1"/>
</dbReference>
<dbReference type="Gene3D" id="3.60.15.10">
    <property type="entry name" value="Ribonuclease Z/Hydroxyacylglutathione hydrolase-like"/>
    <property type="match status" value="1"/>
</dbReference>
<evidence type="ECO:0000313" key="8">
    <source>
        <dbReference type="Proteomes" id="UP000273044"/>
    </source>
</evidence>
<evidence type="ECO:0000313" key="7">
    <source>
        <dbReference type="EMBL" id="VEH70306.1"/>
    </source>
</evidence>
<dbReference type="GeneID" id="64407068"/>
<dbReference type="InterPro" id="IPR051453">
    <property type="entry name" value="MBL_Glyoxalase_II"/>
</dbReference>
<sequence>MRIETIPVSPWTANCYLIAADPSDNGCLVVDPGVRGSELVSAALDRLGWHPEAILCTHGHLDHAGDAATLAAVWDVPVRCAKADQEMLTRPSAGLGSRLVPLIRQLIGEDELDPPGDLRDHETFRASCGLEVRPHAAPGHTRGSTLLEVGDETGKVLLTGDVIFRGTIGRTDLPGGNLEQMRSTLRGIIEAFPDETVLLPGHGEPTTVGAEKLQNPYLQADFLKD</sequence>
<dbReference type="EMBL" id="LR134406">
    <property type="protein sequence ID" value="VEH70306.1"/>
    <property type="molecule type" value="Genomic_DNA"/>
</dbReference>
<keyword evidence="4" id="KW-0862">Zinc</keyword>
<evidence type="ECO:0000259" key="5">
    <source>
        <dbReference type="SMART" id="SM00849"/>
    </source>
</evidence>
<keyword evidence="8" id="KW-1185">Reference proteome</keyword>
<evidence type="ECO:0000256" key="2">
    <source>
        <dbReference type="ARBA" id="ARBA00022723"/>
    </source>
</evidence>
<proteinExistence type="predicted"/>
<protein>
    <submittedName>
        <fullName evidence="7">Hydroxyacylglutathione hydrolase</fullName>
    </submittedName>
    <submittedName>
        <fullName evidence="6">MBL fold metallo-hydrolase</fullName>
    </submittedName>
</protein>
<evidence type="ECO:0000256" key="4">
    <source>
        <dbReference type="ARBA" id="ARBA00022833"/>
    </source>
</evidence>
<dbReference type="Proteomes" id="UP000677180">
    <property type="component" value="Chromosome"/>
</dbReference>
<keyword evidence="3 7" id="KW-0378">Hydrolase</keyword>
<dbReference type="PANTHER" id="PTHR46233">
    <property type="entry name" value="HYDROXYACYLGLUTATHIONE HYDROLASE GLOC"/>
    <property type="match status" value="1"/>
</dbReference>
<accession>A0A3S5ESP9</accession>
<dbReference type="Proteomes" id="UP000273044">
    <property type="component" value="Chromosome"/>
</dbReference>
<evidence type="ECO:0000256" key="3">
    <source>
        <dbReference type="ARBA" id="ARBA00022801"/>
    </source>
</evidence>
<evidence type="ECO:0000256" key="1">
    <source>
        <dbReference type="ARBA" id="ARBA00001947"/>
    </source>
</evidence>
<gene>
    <name evidence="6" type="ORF">J5A53_07635</name>
    <name evidence="7" type="ORF">NCTC12967_01601</name>
</gene>